<dbReference type="InterPro" id="IPR023408">
    <property type="entry name" value="MscS_beta-dom_sf"/>
</dbReference>
<dbReference type="Gene3D" id="2.30.30.60">
    <property type="match status" value="1"/>
</dbReference>
<dbReference type="SUPFAM" id="SSF82689">
    <property type="entry name" value="Mechanosensitive channel protein MscS (YggB), C-terminal domain"/>
    <property type="match status" value="1"/>
</dbReference>
<name>A0A5C8ZT77_9GAMM</name>
<dbReference type="EMBL" id="VRZA01000007">
    <property type="protein sequence ID" value="TXS90782.1"/>
    <property type="molecule type" value="Genomic_DNA"/>
</dbReference>
<comment type="caution">
    <text evidence="12">The sequence shown here is derived from an EMBL/GenBank/DDBJ whole genome shotgun (WGS) entry which is preliminary data.</text>
</comment>
<dbReference type="Gene3D" id="1.10.287.1260">
    <property type="match status" value="1"/>
</dbReference>
<keyword evidence="5 7" id="KW-1133">Transmembrane helix</keyword>
<feature type="transmembrane region" description="Helical" evidence="7">
    <location>
        <begin position="425"/>
        <end position="444"/>
    </location>
</feature>
<feature type="transmembrane region" description="Helical" evidence="7">
    <location>
        <begin position="358"/>
        <end position="376"/>
    </location>
</feature>
<accession>A0A5C8ZT77</accession>
<keyword evidence="7" id="KW-0406">Ion transport</keyword>
<dbReference type="SUPFAM" id="SSF50182">
    <property type="entry name" value="Sm-like ribonucleoproteins"/>
    <property type="match status" value="1"/>
</dbReference>
<sequence length="627" mass="68764">MPKGLSCLFVALVVSWLSISAEAQQPPEEPDRQQPKVTGSSEVAADTHDHTPEATKAAADAASTTATVGNKEAIPSAVDALPPGASEAAQKLAEEIDGLRDWIARLQVVALQLKEGVDLDQASLTYRRDDRVIRLLTRANELAQEVEQLPREDAARELLANHLLGELADLGVAVFRRVDALQSQITKEKDGLTDRSGSDRELDESYLTSLEATRDHFLRVLADHIATRRSFELPVEDLLPSLKTRLLIQAESVAGRISFLQYTMGDLSKKLALNSNNEDLKAAFSEANDYLEHNLQRMRELVDIMETVEMDTAEYRSILVTEDSGISMDIIKPGVVTVLFSQWFDLIQDYLVSQGPDLILSVILFLTVLVIFYLLARLTRRGLKAALGRSNIHISMLMKDTLVSLSGAAVMLLGILMALSQIGVSLGPMLAGLGIAGFIIGFALQDTLSNFAAGAMILIYRPYDIDDYIEVPGASGVVKKMNLVSTTITTFDNQLLVVPNGKIWGDVIKNVTGQTVRRVDLEFGIGYGDDIPKAEAILAQIAKDHELVLDSPETVIKVGSLGDSSVNLLLRPWVKTADYWTVYWDMTREVKLRFDAEGISIPFPQRDVHFYSAGNAQDTADPAMSTE</sequence>
<feature type="domain" description="Mechanosensitive ion channel MscS C-terminal" evidence="11">
    <location>
        <begin position="519"/>
        <end position="601"/>
    </location>
</feature>
<evidence type="ECO:0000259" key="11">
    <source>
        <dbReference type="Pfam" id="PF21082"/>
    </source>
</evidence>
<evidence type="ECO:0000256" key="7">
    <source>
        <dbReference type="RuleBase" id="RU369025"/>
    </source>
</evidence>
<dbReference type="PANTHER" id="PTHR30221">
    <property type="entry name" value="SMALL-CONDUCTANCE MECHANOSENSITIVE CHANNEL"/>
    <property type="match status" value="1"/>
</dbReference>
<dbReference type="InterPro" id="IPR049278">
    <property type="entry name" value="MS_channel_C"/>
</dbReference>
<comment type="subunit">
    <text evidence="7">Homoheptamer.</text>
</comment>
<dbReference type="SUPFAM" id="SSF82861">
    <property type="entry name" value="Mechanosensitive channel protein MscS (YggB), transmembrane region"/>
    <property type="match status" value="1"/>
</dbReference>
<evidence type="ECO:0000256" key="2">
    <source>
        <dbReference type="ARBA" id="ARBA00008017"/>
    </source>
</evidence>
<feature type="region of interest" description="Disordered" evidence="8">
    <location>
        <begin position="23"/>
        <end position="67"/>
    </location>
</feature>
<dbReference type="Proteomes" id="UP000321039">
    <property type="component" value="Unassembled WGS sequence"/>
</dbReference>
<dbReference type="Pfam" id="PF00924">
    <property type="entry name" value="MS_channel_2nd"/>
    <property type="match status" value="1"/>
</dbReference>
<evidence type="ECO:0000313" key="13">
    <source>
        <dbReference type="Proteomes" id="UP000321039"/>
    </source>
</evidence>
<comment type="subcellular location">
    <subcellularLocation>
        <location evidence="7">Cell inner membrane</location>
        <topology evidence="7">Multi-pass membrane protein</topology>
    </subcellularLocation>
    <subcellularLocation>
        <location evidence="1">Cell membrane</location>
        <topology evidence="1">Multi-pass membrane protein</topology>
    </subcellularLocation>
</comment>
<keyword evidence="6 7" id="KW-0472">Membrane</keyword>
<proteinExistence type="inferred from homology"/>
<dbReference type="InterPro" id="IPR045275">
    <property type="entry name" value="MscS_archaea/bacteria_type"/>
</dbReference>
<dbReference type="InterPro" id="IPR010920">
    <property type="entry name" value="LSM_dom_sf"/>
</dbReference>
<gene>
    <name evidence="12" type="ORF">FV139_17550</name>
</gene>
<feature type="chain" id="PRO_5023017464" description="Small-conductance mechanosensitive channel" evidence="9">
    <location>
        <begin position="24"/>
        <end position="627"/>
    </location>
</feature>
<dbReference type="Gene3D" id="3.30.70.100">
    <property type="match status" value="1"/>
</dbReference>
<comment type="caution">
    <text evidence="7">Lacks conserved residue(s) required for the propagation of feature annotation.</text>
</comment>
<dbReference type="InterPro" id="IPR011014">
    <property type="entry name" value="MscS_channel_TM-2"/>
</dbReference>
<reference evidence="12 13" key="1">
    <citation type="submission" date="2019-08" db="EMBL/GenBank/DDBJ databases">
        <title>Parahaliea maris sp. nov., isolated from the surface seawater.</title>
        <authorList>
            <person name="Liu Y."/>
        </authorList>
    </citation>
    <scope>NUCLEOTIDE SEQUENCE [LARGE SCALE GENOMIC DNA]</scope>
    <source>
        <strain evidence="12 13">HSLHS9</strain>
    </source>
</reference>
<dbReference type="AlphaFoldDB" id="A0A5C8ZT77"/>
<evidence type="ECO:0000256" key="5">
    <source>
        <dbReference type="ARBA" id="ARBA00022989"/>
    </source>
</evidence>
<evidence type="ECO:0000256" key="9">
    <source>
        <dbReference type="SAM" id="SignalP"/>
    </source>
</evidence>
<keyword evidence="13" id="KW-1185">Reference proteome</keyword>
<evidence type="ECO:0000256" key="4">
    <source>
        <dbReference type="ARBA" id="ARBA00022692"/>
    </source>
</evidence>
<dbReference type="InterPro" id="IPR006685">
    <property type="entry name" value="MscS_channel_2nd"/>
</dbReference>
<evidence type="ECO:0000256" key="8">
    <source>
        <dbReference type="SAM" id="MobiDB-lite"/>
    </source>
</evidence>
<keyword evidence="7" id="KW-0997">Cell inner membrane</keyword>
<keyword evidence="3" id="KW-1003">Cell membrane</keyword>
<organism evidence="12 13">
    <name type="scientific">Parahaliea maris</name>
    <dbReference type="NCBI Taxonomy" id="2716870"/>
    <lineage>
        <taxon>Bacteria</taxon>
        <taxon>Pseudomonadati</taxon>
        <taxon>Pseudomonadota</taxon>
        <taxon>Gammaproteobacteria</taxon>
        <taxon>Cellvibrionales</taxon>
        <taxon>Halieaceae</taxon>
        <taxon>Parahaliea</taxon>
    </lineage>
</organism>
<evidence type="ECO:0000256" key="3">
    <source>
        <dbReference type="ARBA" id="ARBA00022475"/>
    </source>
</evidence>
<keyword evidence="7" id="KW-0813">Transport</keyword>
<comment type="similarity">
    <text evidence="2 7">Belongs to the MscS (TC 1.A.23) family.</text>
</comment>
<keyword evidence="9" id="KW-0732">Signal</keyword>
<evidence type="ECO:0000256" key="1">
    <source>
        <dbReference type="ARBA" id="ARBA00004651"/>
    </source>
</evidence>
<dbReference type="Pfam" id="PF21082">
    <property type="entry name" value="MS_channel_3rd"/>
    <property type="match status" value="1"/>
</dbReference>
<evidence type="ECO:0000256" key="6">
    <source>
        <dbReference type="ARBA" id="ARBA00023136"/>
    </source>
</evidence>
<dbReference type="PANTHER" id="PTHR30221:SF1">
    <property type="entry name" value="SMALL-CONDUCTANCE MECHANOSENSITIVE CHANNEL"/>
    <property type="match status" value="1"/>
</dbReference>
<dbReference type="GO" id="GO:0005886">
    <property type="term" value="C:plasma membrane"/>
    <property type="evidence" value="ECO:0007669"/>
    <property type="project" value="UniProtKB-SubCell"/>
</dbReference>
<keyword evidence="7" id="KW-0407">Ion channel</keyword>
<keyword evidence="4 7" id="KW-0812">Transmembrane</keyword>
<feature type="signal peptide" evidence="9">
    <location>
        <begin position="1"/>
        <end position="23"/>
    </location>
</feature>
<feature type="transmembrane region" description="Helical" evidence="7">
    <location>
        <begin position="397"/>
        <end position="419"/>
    </location>
</feature>
<feature type="domain" description="Mechanosensitive ion channel MscS" evidence="10">
    <location>
        <begin position="446"/>
        <end position="512"/>
    </location>
</feature>
<comment type="function">
    <text evidence="7">Mechanosensitive channel that participates in the regulation of osmotic pressure changes within the cell, opening in response to stretch forces in the membrane lipid bilayer, without the need for other proteins. Contributes to normal resistance to hypoosmotic shock. Forms an ion channel of 1.0 nanosiemens conductance with a slight preference for anions.</text>
</comment>
<evidence type="ECO:0000313" key="12">
    <source>
        <dbReference type="EMBL" id="TXS90782.1"/>
    </source>
</evidence>
<dbReference type="GO" id="GO:0008381">
    <property type="term" value="F:mechanosensitive monoatomic ion channel activity"/>
    <property type="evidence" value="ECO:0007669"/>
    <property type="project" value="InterPro"/>
</dbReference>
<protein>
    <recommendedName>
        <fullName evidence="7">Small-conductance mechanosensitive channel</fullName>
    </recommendedName>
</protein>
<feature type="compositionally biased region" description="Low complexity" evidence="8">
    <location>
        <begin position="54"/>
        <end position="67"/>
    </location>
</feature>
<evidence type="ECO:0000259" key="10">
    <source>
        <dbReference type="Pfam" id="PF00924"/>
    </source>
</evidence>
<dbReference type="InterPro" id="IPR011066">
    <property type="entry name" value="MscS_channel_C_sf"/>
</dbReference>